<evidence type="ECO:0000256" key="11">
    <source>
        <dbReference type="ARBA" id="ARBA00023317"/>
    </source>
</evidence>
<dbReference type="NCBIfam" id="TIGR00163">
    <property type="entry name" value="PS_decarb"/>
    <property type="match status" value="1"/>
</dbReference>
<keyword evidence="6 12" id="KW-0443">Lipid metabolism</keyword>
<dbReference type="InterPro" id="IPR003817">
    <property type="entry name" value="PS_Dcarbxylase"/>
</dbReference>
<proteinExistence type="inferred from homology"/>
<feature type="topological domain" description="Mitochondrial matrix" evidence="12">
    <location>
        <begin position="1"/>
        <end position="63"/>
    </location>
</feature>
<evidence type="ECO:0000256" key="7">
    <source>
        <dbReference type="ARBA" id="ARBA00023136"/>
    </source>
</evidence>
<keyword evidence="5 12" id="KW-1133">Transmembrane helix</keyword>
<accession>A0A9W8DZJ2</accession>
<feature type="chain" id="PRO_5041028441" description="Phosphatidylserine decarboxylase 1 beta chain" evidence="12">
    <location>
        <begin position="1"/>
        <end position="450"/>
    </location>
</feature>
<dbReference type="Pfam" id="PF02666">
    <property type="entry name" value="PS_Dcarbxylase"/>
    <property type="match status" value="2"/>
</dbReference>
<keyword evidence="12" id="KW-0496">Mitochondrion</keyword>
<comment type="caution">
    <text evidence="14">The sequence shown here is derived from an EMBL/GenBank/DDBJ whole genome shotgun (WGS) entry which is preliminary data.</text>
</comment>
<keyword evidence="9 12" id="KW-0456">Lyase</keyword>
<evidence type="ECO:0000256" key="4">
    <source>
        <dbReference type="ARBA" id="ARBA00022793"/>
    </source>
</evidence>
<comment type="function">
    <text evidence="12">Catalyzes the formation of phosphatidylethanolamine (PtdEtn) from phosphatidylserine (PtdSer). Plays a central role in phospholipid metabolism and in the interorganelle trafficking of phosphatidylserine.</text>
</comment>
<evidence type="ECO:0000256" key="5">
    <source>
        <dbReference type="ARBA" id="ARBA00022989"/>
    </source>
</evidence>
<feature type="transmembrane region" description="Helical" evidence="13">
    <location>
        <begin position="61"/>
        <end position="80"/>
    </location>
</feature>
<evidence type="ECO:0000256" key="3">
    <source>
        <dbReference type="ARBA" id="ARBA00022692"/>
    </source>
</evidence>
<evidence type="ECO:0000256" key="13">
    <source>
        <dbReference type="SAM" id="Phobius"/>
    </source>
</evidence>
<comment type="subcellular location">
    <molecule>Phosphatidylserine decarboxylase 1 beta chain</molecule>
    <subcellularLocation>
        <location evidence="12">Mitochondrion inner membrane</location>
        <topology evidence="12">Single-pass membrane protein</topology>
        <orientation evidence="12">Intermembrane side</orientation>
    </subcellularLocation>
</comment>
<gene>
    <name evidence="14" type="primary">PSD1_2</name>
    <name evidence="12" type="synonym">PSD1</name>
    <name evidence="14" type="ORF">IWQ62_005535</name>
</gene>
<keyword evidence="4 12" id="KW-0210">Decarboxylase</keyword>
<feature type="chain" id="PRO_5041028440" description="Phosphatidylserine decarboxylase 1 alpha chain" evidence="12">
    <location>
        <begin position="451"/>
        <end position="488"/>
    </location>
</feature>
<dbReference type="EC" id="4.1.1.65" evidence="12"/>
<evidence type="ECO:0000256" key="12">
    <source>
        <dbReference type="HAMAP-Rule" id="MF_03208"/>
    </source>
</evidence>
<comment type="catalytic activity">
    <reaction evidence="12">
        <text>a 1,2-diacyl-sn-glycero-3-phospho-L-serine + H(+) = a 1,2-diacyl-sn-glycero-3-phosphoethanolamine + CO2</text>
        <dbReference type="Rhea" id="RHEA:20828"/>
        <dbReference type="ChEBI" id="CHEBI:15378"/>
        <dbReference type="ChEBI" id="CHEBI:16526"/>
        <dbReference type="ChEBI" id="CHEBI:57262"/>
        <dbReference type="ChEBI" id="CHEBI:64612"/>
        <dbReference type="EC" id="4.1.1.65"/>
    </reaction>
</comment>
<reference evidence="14" key="1">
    <citation type="submission" date="2022-07" db="EMBL/GenBank/DDBJ databases">
        <title>Phylogenomic reconstructions and comparative analyses of Kickxellomycotina fungi.</title>
        <authorList>
            <person name="Reynolds N.K."/>
            <person name="Stajich J.E."/>
            <person name="Barry K."/>
            <person name="Grigoriev I.V."/>
            <person name="Crous P."/>
            <person name="Smith M.E."/>
        </authorList>
    </citation>
    <scope>NUCLEOTIDE SEQUENCE</scope>
    <source>
        <strain evidence="14">RSA 1196</strain>
    </source>
</reference>
<dbReference type="PANTHER" id="PTHR10067">
    <property type="entry name" value="PHOSPHATIDYLSERINE DECARBOXYLASE"/>
    <property type="match status" value="1"/>
</dbReference>
<comment type="PTM">
    <text evidence="12">Is synthesized initially as an inactive proenzyme. Formation of the active enzyme involves a self-maturation process in which the active site pyruvoyl group is generated from an internal serine residue via an autocatalytic post-translational modification. Two non-identical subunits are generated from the proenzyme in this reaction, and the pyruvate is formed at the N-terminus of the alpha chain, which is derived from the carboxyl end of the proenzyme. The autoendoproteolytic cleavage occurs by a canonical serine protease mechanism, in which the side chain hydroxyl group of the serine supplies its oxygen atom to form the C-terminus of the beta chain, while the remainder of the serine residue undergoes an oxidative deamination to produce ammonia and the pyruvoyl prosthetic group on the alpha chain. During this reaction, the Ser that is part of the protease active site of the proenzyme becomes the pyruvoyl prosthetic group, which constitutes an essential element of the active site of the mature decarboxylase.</text>
</comment>
<keyword evidence="8 12" id="KW-0594">Phospholipid biosynthesis</keyword>
<evidence type="ECO:0000256" key="9">
    <source>
        <dbReference type="ARBA" id="ARBA00023239"/>
    </source>
</evidence>
<feature type="active site" description="Schiff-base intermediate with substrate; via pyruvic acid; for decarboxylase activity" evidence="12">
    <location>
        <position position="451"/>
    </location>
</feature>
<evidence type="ECO:0000313" key="15">
    <source>
        <dbReference type="Proteomes" id="UP001150925"/>
    </source>
</evidence>
<sequence>MYSTRLLFAHRRRFPNFRPAQYRSPLYNVTKFPSPKQFLSTQSSIGGKNDRKGEQGQSNGGWYWIPTGVGLGFLGVFQFFRIQRRESEKRAQDTTVYPGSSAVPEGPWQVHIMTALPLKAMSRLFGAFNDLTIPLRLRESGFHLYSWLFGCQLDEMLEPDLRKYPNLGEFFYRALKPGVRPVDPDVSLVSPSDGRVLNFGVIKGQVVESVKGLTYSLDAFLGNHRRPQANTAANKAVDSDAWKTPDGELANATEQYVQELAQVSRSSVITDDQQFAQVNGITYSLESLLGTEQDHVGSPNEQSPCRGQLLSMGHQPTPGHELFFCVIYLAPGDYHRFHSPTNWVVETRRHFAGELYSVSPYVLKMIQDLFVLNERVALLGRWKHGFMSMIPVGATNVGSIKINFDPILRTNVKEDVPSGSFREVSYRMASPILQGVPLVAGEEMGGFRLGSTIVLVFEAPSDFKFLIQPEQRILMGQAIGTVPASEIS</sequence>
<dbReference type="Proteomes" id="UP001150925">
    <property type="component" value="Unassembled WGS sequence"/>
</dbReference>
<protein>
    <recommendedName>
        <fullName evidence="12">Phosphatidylserine decarboxylase proenzyme 1, mitochondrial</fullName>
        <ecNumber evidence="12">4.1.1.65</ecNumber>
    </recommendedName>
    <component>
        <recommendedName>
            <fullName evidence="12">Phosphatidylserine decarboxylase 1 beta chain</fullName>
        </recommendedName>
    </component>
    <component>
        <recommendedName>
            <fullName evidence="12">Phosphatidylserine decarboxylase 1 alpha chain</fullName>
        </recommendedName>
    </component>
</protein>
<comment type="similarity">
    <text evidence="12">Belongs to the phosphatidylserine decarboxylase family. PSD-B subfamily. Eukaryotic type I sub-subfamily.</text>
</comment>
<keyword evidence="7 12" id="KW-0472">Membrane</keyword>
<feature type="site" description="Cleavage (non-hydrolytic); by autocatalysis" evidence="12">
    <location>
        <begin position="450"/>
        <end position="451"/>
    </location>
</feature>
<dbReference type="GO" id="GO:0016540">
    <property type="term" value="P:protein autoprocessing"/>
    <property type="evidence" value="ECO:0007669"/>
    <property type="project" value="UniProtKB-UniRule"/>
</dbReference>
<evidence type="ECO:0000256" key="10">
    <source>
        <dbReference type="ARBA" id="ARBA00023264"/>
    </source>
</evidence>
<evidence type="ECO:0000256" key="2">
    <source>
        <dbReference type="ARBA" id="ARBA00022516"/>
    </source>
</evidence>
<feature type="topological domain" description="Mitochondrial intermembrane" evidence="12">
    <location>
        <begin position="83"/>
        <end position="488"/>
    </location>
</feature>
<comment type="subcellular location">
    <molecule>Phosphatidylserine decarboxylase 1 alpha chain</molecule>
    <subcellularLocation>
        <location evidence="12">Mitochondrion inner membrane</location>
        <topology evidence="12">Peripheral membrane protein</topology>
        <orientation evidence="12">Intermembrane side</orientation>
    </subcellularLocation>
    <text evidence="12">Anchored to the mitochondrial inner membrane through its interaction with the integral membrane beta chain.</text>
</comment>
<dbReference type="InterPro" id="IPR033177">
    <property type="entry name" value="PSD-B"/>
</dbReference>
<comment type="cofactor">
    <cofactor evidence="12">
        <name>pyruvate</name>
        <dbReference type="ChEBI" id="CHEBI:15361"/>
    </cofactor>
    <text evidence="12">Binds 1 pyruvoyl group covalently per subunit.</text>
</comment>
<keyword evidence="2 12" id="KW-0444">Lipid biosynthesis</keyword>
<dbReference type="AlphaFoldDB" id="A0A9W8DZJ2"/>
<dbReference type="HAMAP" id="MF_03208">
    <property type="entry name" value="PS_decarb_PSD_B_type1_euk"/>
    <property type="match status" value="1"/>
</dbReference>
<keyword evidence="12" id="KW-0865">Zymogen</keyword>
<dbReference type="InterPro" id="IPR033661">
    <property type="entry name" value="PSD_type1_euk"/>
</dbReference>
<keyword evidence="12" id="KW-0999">Mitochondrion inner membrane</keyword>
<feature type="active site" description="Charge relay system; for autoendoproteolytic cleavage activity" evidence="12">
    <location>
        <position position="193"/>
    </location>
</feature>
<evidence type="ECO:0000313" key="14">
    <source>
        <dbReference type="EMBL" id="KAJ1955418.1"/>
    </source>
</evidence>
<name>A0A9W8DZJ2_9FUNG</name>
<feature type="active site" description="Charge relay system; for autoendoproteolytic cleavage activity" evidence="12">
    <location>
        <position position="451"/>
    </location>
</feature>
<feature type="active site" description="Charge relay system; for autoendoproteolytic cleavage activity" evidence="12">
    <location>
        <position position="338"/>
    </location>
</feature>
<keyword evidence="10 12" id="KW-1208">Phospholipid metabolism</keyword>
<dbReference type="GO" id="GO:0005743">
    <property type="term" value="C:mitochondrial inner membrane"/>
    <property type="evidence" value="ECO:0007669"/>
    <property type="project" value="UniProtKB-SubCell"/>
</dbReference>
<dbReference type="GO" id="GO:0006646">
    <property type="term" value="P:phosphatidylethanolamine biosynthetic process"/>
    <property type="evidence" value="ECO:0007669"/>
    <property type="project" value="UniProtKB-UniRule"/>
</dbReference>
<dbReference type="EMBL" id="JANBPY010002341">
    <property type="protein sequence ID" value="KAJ1955418.1"/>
    <property type="molecule type" value="Genomic_DNA"/>
</dbReference>
<comment type="pathway">
    <text evidence="12">Phospholipid metabolism; phosphatidylethanolamine biosynthesis; phosphatidylethanolamine from CDP-diacylglycerol: step 2/2.</text>
</comment>
<evidence type="ECO:0000256" key="6">
    <source>
        <dbReference type="ARBA" id="ARBA00023098"/>
    </source>
</evidence>
<keyword evidence="15" id="KW-1185">Reference proteome</keyword>
<organism evidence="14 15">
    <name type="scientific">Dispira parvispora</name>
    <dbReference type="NCBI Taxonomy" id="1520584"/>
    <lineage>
        <taxon>Eukaryota</taxon>
        <taxon>Fungi</taxon>
        <taxon>Fungi incertae sedis</taxon>
        <taxon>Zoopagomycota</taxon>
        <taxon>Kickxellomycotina</taxon>
        <taxon>Dimargaritomycetes</taxon>
        <taxon>Dimargaritales</taxon>
        <taxon>Dimargaritaceae</taxon>
        <taxon>Dispira</taxon>
    </lineage>
</organism>
<evidence type="ECO:0000256" key="1">
    <source>
        <dbReference type="ARBA" id="ARBA00005189"/>
    </source>
</evidence>
<keyword evidence="3 12" id="KW-0812">Transmembrane</keyword>
<dbReference type="GO" id="GO:0004609">
    <property type="term" value="F:phosphatidylserine decarboxylase activity"/>
    <property type="evidence" value="ECO:0007669"/>
    <property type="project" value="UniProtKB-UniRule"/>
</dbReference>
<feature type="modified residue" description="Pyruvic acid (Ser); by autocatalysis" evidence="12">
    <location>
        <position position="451"/>
    </location>
</feature>
<dbReference type="PANTHER" id="PTHR10067:SF6">
    <property type="entry name" value="PHOSPHATIDYLSERINE DECARBOXYLASE PROENZYME, MITOCHONDRIAL"/>
    <property type="match status" value="1"/>
</dbReference>
<keyword evidence="11 12" id="KW-0670">Pyruvate</keyword>
<comment type="subunit">
    <text evidence="12">Heterodimer of a large membrane-associated beta subunit and a small pyruvoyl-containing alpha subunit.</text>
</comment>
<dbReference type="OrthoDB" id="4330at2759"/>
<evidence type="ECO:0000256" key="8">
    <source>
        <dbReference type="ARBA" id="ARBA00023209"/>
    </source>
</evidence>
<comment type="pathway">
    <text evidence="1">Lipid metabolism.</text>
</comment>